<comment type="similarity">
    <text evidence="1">Belongs to the disease resistance NB-LRR family.</text>
</comment>
<keyword evidence="9" id="KW-1185">Reference proteome</keyword>
<dbReference type="PANTHER" id="PTHR33463">
    <property type="entry name" value="NB-ARC DOMAIN-CONTAINING PROTEIN-RELATED"/>
    <property type="match status" value="1"/>
</dbReference>
<dbReference type="InterPro" id="IPR027417">
    <property type="entry name" value="P-loop_NTPase"/>
</dbReference>
<keyword evidence="2" id="KW-0433">Leucine-rich repeat</keyword>
<evidence type="ECO:0000256" key="2">
    <source>
        <dbReference type="ARBA" id="ARBA00022614"/>
    </source>
</evidence>
<dbReference type="Gene3D" id="1.10.10.10">
    <property type="entry name" value="Winged helix-like DNA-binding domain superfamily/Winged helix DNA-binding domain"/>
    <property type="match status" value="1"/>
</dbReference>
<evidence type="ECO:0000256" key="3">
    <source>
        <dbReference type="ARBA" id="ARBA00022737"/>
    </source>
</evidence>
<evidence type="ECO:0000256" key="1">
    <source>
        <dbReference type="ARBA" id="ARBA00008894"/>
    </source>
</evidence>
<evidence type="ECO:0000256" key="7">
    <source>
        <dbReference type="SAM" id="Coils"/>
    </source>
</evidence>
<keyword evidence="6" id="KW-0067">ATP-binding</keyword>
<dbReference type="Proteomes" id="UP000515121">
    <property type="component" value="Unplaced"/>
</dbReference>
<dbReference type="RefSeq" id="XP_022753654.1">
    <property type="nucleotide sequence ID" value="XM_022897919.1"/>
</dbReference>
<dbReference type="AlphaFoldDB" id="A0A6P5ZLG2"/>
<evidence type="ECO:0000256" key="5">
    <source>
        <dbReference type="ARBA" id="ARBA00022821"/>
    </source>
</evidence>
<dbReference type="KEGG" id="dzi:111301954"/>
<evidence type="ECO:0000256" key="6">
    <source>
        <dbReference type="ARBA" id="ARBA00022840"/>
    </source>
</evidence>
<evidence type="ECO:0000256" key="4">
    <source>
        <dbReference type="ARBA" id="ARBA00022741"/>
    </source>
</evidence>
<dbReference type="OrthoDB" id="999032at2759"/>
<feature type="domain" description="NB-ARC" evidence="8">
    <location>
        <begin position="135"/>
        <end position="247"/>
    </location>
</feature>
<keyword evidence="3" id="KW-0677">Repeat</keyword>
<dbReference type="Pfam" id="PF00931">
    <property type="entry name" value="NB-ARC"/>
    <property type="match status" value="1"/>
</dbReference>
<dbReference type="SUPFAM" id="SSF52540">
    <property type="entry name" value="P-loop containing nucleoside triphosphate hydrolases"/>
    <property type="match status" value="1"/>
</dbReference>
<dbReference type="InterPro" id="IPR002182">
    <property type="entry name" value="NB-ARC"/>
</dbReference>
<evidence type="ECO:0000313" key="9">
    <source>
        <dbReference type="Proteomes" id="UP000515121"/>
    </source>
</evidence>
<gene>
    <name evidence="10" type="primary">LOC111301954</name>
</gene>
<keyword evidence="5" id="KW-0611">Plant defense</keyword>
<dbReference type="InterPro" id="IPR032675">
    <property type="entry name" value="LRR_dom_sf"/>
</dbReference>
<dbReference type="GO" id="GO:0006952">
    <property type="term" value="P:defense response"/>
    <property type="evidence" value="ECO:0007669"/>
    <property type="project" value="UniProtKB-KW"/>
</dbReference>
<dbReference type="GO" id="GO:0043531">
    <property type="term" value="F:ADP binding"/>
    <property type="evidence" value="ECO:0007669"/>
    <property type="project" value="InterPro"/>
</dbReference>
<keyword evidence="7" id="KW-0175">Coiled coil</keyword>
<dbReference type="PANTHER" id="PTHR33463:SF203">
    <property type="entry name" value="AAA+ ATPASE DOMAIN-CONTAINING PROTEIN"/>
    <property type="match status" value="1"/>
</dbReference>
<dbReference type="SUPFAM" id="SSF52058">
    <property type="entry name" value="L domain-like"/>
    <property type="match status" value="1"/>
</dbReference>
<dbReference type="GeneID" id="111301954"/>
<reference evidence="10" key="1">
    <citation type="submission" date="2025-08" db="UniProtKB">
        <authorList>
            <consortium name="RefSeq"/>
        </authorList>
    </citation>
    <scope>IDENTIFICATION</scope>
    <source>
        <tissue evidence="10">Fruit stalk</tissue>
    </source>
</reference>
<evidence type="ECO:0000313" key="10">
    <source>
        <dbReference type="RefSeq" id="XP_022753654.1"/>
    </source>
</evidence>
<protein>
    <submittedName>
        <fullName evidence="10">Disease resistance protein At4g27190-like</fullName>
    </submittedName>
</protein>
<dbReference type="GO" id="GO:0005524">
    <property type="term" value="F:ATP binding"/>
    <property type="evidence" value="ECO:0007669"/>
    <property type="project" value="UniProtKB-KW"/>
</dbReference>
<dbReference type="Gene3D" id="3.80.10.10">
    <property type="entry name" value="Ribonuclease Inhibitor"/>
    <property type="match status" value="1"/>
</dbReference>
<dbReference type="InterPro" id="IPR036388">
    <property type="entry name" value="WH-like_DNA-bd_sf"/>
</dbReference>
<dbReference type="PRINTS" id="PR00364">
    <property type="entry name" value="DISEASERSIST"/>
</dbReference>
<dbReference type="InterPro" id="IPR050905">
    <property type="entry name" value="Plant_NBS-LRR"/>
</dbReference>
<dbReference type="Gene3D" id="3.40.50.300">
    <property type="entry name" value="P-loop containing nucleotide triphosphate hydrolases"/>
    <property type="match status" value="1"/>
</dbReference>
<sequence length="603" mass="69456">MARAPLQHEIEDAERQLQGIEDDVRDLLSKTDKILSDMETLENEIQQNMRCFNWCPNWSWRYRLSKKAMKNTFVIFVLLENTTKFGQPGRVGYRSPSTVPTIEFHSSKDFMDSKSSKTASNQIIEAHRMTICDYYVSQKPNFETIQDEIAKYLDFDVKNELGRRSRQEFWLKLQDEKRILIILHDVWAKIDLKEEIGIPFAEDHKGCKILLTTRRQQVCTAMGCQKTIPLGCLDDHEAWTLFAAIAGLDNSSDDAIKHVATKVIKKCEGLPIAIVALGSALKGKNHHMWKAAHRKLKNRRLGDIEDIDQQNAYLCLEVSFDYLKDTATKMCFLLYSLFPEDYKIYVEELVRYAWGLELYEGMGSIEEVRSEVLAAIDILKDSCLLINCGERHVKMHDMVSDVALWIAFYRKEFSFVIKSEVIEMWAKDESFEPCEAVSFKTSQIVELPKGLAGCKLLGISLLGKLKVLSFSRSDIKELQEEIGDLDNLKLLDLSYCKQLQRIPPQLIRRLSQSEELYLHGCERIKWATENTVQEESYASLSELNSLSNLAVLSLEVSSKHLPRDFLFRKLPRFCVCVSFSKLYVMKRDFEIDQLSGSLEIEGL</sequence>
<name>A0A6P5ZLG2_DURZI</name>
<proteinExistence type="inferred from homology"/>
<organism evidence="9 10">
    <name type="scientific">Durio zibethinus</name>
    <name type="common">Durian</name>
    <dbReference type="NCBI Taxonomy" id="66656"/>
    <lineage>
        <taxon>Eukaryota</taxon>
        <taxon>Viridiplantae</taxon>
        <taxon>Streptophyta</taxon>
        <taxon>Embryophyta</taxon>
        <taxon>Tracheophyta</taxon>
        <taxon>Spermatophyta</taxon>
        <taxon>Magnoliopsida</taxon>
        <taxon>eudicotyledons</taxon>
        <taxon>Gunneridae</taxon>
        <taxon>Pentapetalae</taxon>
        <taxon>rosids</taxon>
        <taxon>malvids</taxon>
        <taxon>Malvales</taxon>
        <taxon>Malvaceae</taxon>
        <taxon>Helicteroideae</taxon>
        <taxon>Durio</taxon>
    </lineage>
</organism>
<feature type="coiled-coil region" evidence="7">
    <location>
        <begin position="3"/>
        <end position="44"/>
    </location>
</feature>
<dbReference type="InterPro" id="IPR042197">
    <property type="entry name" value="Apaf_helical"/>
</dbReference>
<evidence type="ECO:0000259" key="8">
    <source>
        <dbReference type="Pfam" id="PF00931"/>
    </source>
</evidence>
<dbReference type="Gene3D" id="1.10.8.430">
    <property type="entry name" value="Helical domain of apoptotic protease-activating factors"/>
    <property type="match status" value="1"/>
</dbReference>
<accession>A0A6P5ZLG2</accession>
<keyword evidence="4" id="KW-0547">Nucleotide-binding</keyword>